<keyword evidence="2" id="KW-0812">Transmembrane</keyword>
<dbReference type="Proteomes" id="UP001317259">
    <property type="component" value="Unassembled WGS sequence"/>
</dbReference>
<feature type="transmembrane region" description="Helical" evidence="2">
    <location>
        <begin position="31"/>
        <end position="51"/>
    </location>
</feature>
<protein>
    <recommendedName>
        <fullName evidence="5">Peptidylprolyl isomerase</fullName>
    </recommendedName>
</protein>
<keyword evidence="2" id="KW-0472">Membrane</keyword>
<accession>A0ABT0FUM9</accession>
<keyword evidence="2" id="KW-1133">Transmembrane helix</keyword>
<reference evidence="3 4" key="1">
    <citation type="submission" date="2022-04" db="EMBL/GenBank/DDBJ databases">
        <title>Genome draft of Actinomadura sp. ATCC 31491.</title>
        <authorList>
            <person name="Shi X."/>
            <person name="Du Y."/>
        </authorList>
    </citation>
    <scope>NUCLEOTIDE SEQUENCE [LARGE SCALE GENOMIC DNA]</scope>
    <source>
        <strain evidence="3 4">ATCC 31491</strain>
    </source>
</reference>
<feature type="compositionally biased region" description="Low complexity" evidence="1">
    <location>
        <begin position="56"/>
        <end position="69"/>
    </location>
</feature>
<sequence>MSQRKVKRRRAELRREEAKRQAQHKRAVRRFVYVSVALVALVAVGTGVLVVTSLGKAPQTAAPAATASPPASPSR</sequence>
<comment type="caution">
    <text evidence="3">The sequence shown here is derived from an EMBL/GenBank/DDBJ whole genome shotgun (WGS) entry which is preliminary data.</text>
</comment>
<evidence type="ECO:0008006" key="5">
    <source>
        <dbReference type="Google" id="ProtNLM"/>
    </source>
</evidence>
<evidence type="ECO:0000313" key="3">
    <source>
        <dbReference type="EMBL" id="MCK2215868.1"/>
    </source>
</evidence>
<keyword evidence="4" id="KW-1185">Reference proteome</keyword>
<dbReference type="RefSeq" id="WP_242381590.1">
    <property type="nucleotide sequence ID" value="NZ_JAKRKC020000001.1"/>
</dbReference>
<feature type="region of interest" description="Disordered" evidence="1">
    <location>
        <begin position="1"/>
        <end position="22"/>
    </location>
</feature>
<evidence type="ECO:0000313" key="4">
    <source>
        <dbReference type="Proteomes" id="UP001317259"/>
    </source>
</evidence>
<name>A0ABT0FUM9_9ACTN</name>
<feature type="region of interest" description="Disordered" evidence="1">
    <location>
        <begin position="56"/>
        <end position="75"/>
    </location>
</feature>
<dbReference type="EMBL" id="JAKRKC020000001">
    <property type="protein sequence ID" value="MCK2215868.1"/>
    <property type="molecule type" value="Genomic_DNA"/>
</dbReference>
<feature type="compositionally biased region" description="Basic residues" evidence="1">
    <location>
        <begin position="1"/>
        <end position="12"/>
    </location>
</feature>
<organism evidence="3 4">
    <name type="scientific">Actinomadura luzonensis</name>
    <dbReference type="NCBI Taxonomy" id="2805427"/>
    <lineage>
        <taxon>Bacteria</taxon>
        <taxon>Bacillati</taxon>
        <taxon>Actinomycetota</taxon>
        <taxon>Actinomycetes</taxon>
        <taxon>Streptosporangiales</taxon>
        <taxon>Thermomonosporaceae</taxon>
        <taxon>Actinomadura</taxon>
    </lineage>
</organism>
<evidence type="ECO:0000256" key="2">
    <source>
        <dbReference type="SAM" id="Phobius"/>
    </source>
</evidence>
<proteinExistence type="predicted"/>
<evidence type="ECO:0000256" key="1">
    <source>
        <dbReference type="SAM" id="MobiDB-lite"/>
    </source>
</evidence>
<gene>
    <name evidence="3" type="ORF">MF672_019005</name>
</gene>